<feature type="non-terminal residue" evidence="3">
    <location>
        <position position="1"/>
    </location>
</feature>
<sequence>RVCAGTRAGPAGPPARLGAVPHPARLVGRALAAAGLPAPAAGPHGPDSGPRPPRPASPPSPAAVPGPDGPGADPVVPEAGPEAGLEAGLEALGIAVRESARTAAAPAADTGVVAGAAALARTVGQLRHATLLPGTGRAAPAVWERARGGDGTAVPRRALVGVSGPPAADAVLVVEEAPAAHRPPVRPAPPRPTRHPAHAELVLLSAATPRQLAATAGQFARWLAGAAQHGGPAGADLAAVAHELRLGRAALRCRLAVVAHTVTGLAAQLAAFAEPAGPGRHPAGVRSADLRDAGDPLLLDGLAETRAYVAALWQGGRLEQLTRLWLAGADVCAVLPAHPGPAGIELPPTVLQPEPHSQPEPEPEPEPEPHPEPESEPHPEPESEPHTQSQSRSQVRSPSPVRFRSPHGPGARPVESGPGRTASGAGVPAPDGGTDGAQR</sequence>
<reference evidence="4" key="1">
    <citation type="journal article" date="2019" name="Int. J. Syst. Evol. Microbiol.">
        <title>The Global Catalogue of Microorganisms (GCM) 10K type strain sequencing project: providing services to taxonomists for standard genome sequencing and annotation.</title>
        <authorList>
            <consortium name="The Broad Institute Genomics Platform"/>
            <consortium name="The Broad Institute Genome Sequencing Center for Infectious Disease"/>
            <person name="Wu L."/>
            <person name="Ma J."/>
        </authorList>
    </citation>
    <scope>NUCLEOTIDE SEQUENCE [LARGE SCALE GENOMIC DNA]</scope>
    <source>
        <strain evidence="4">CGMCC 4.7020</strain>
    </source>
</reference>
<feature type="compositionally biased region" description="Basic and acidic residues" evidence="1">
    <location>
        <begin position="367"/>
        <end position="385"/>
    </location>
</feature>
<feature type="domain" description="RhiE-like KS-MAT linker" evidence="2">
    <location>
        <begin position="204"/>
        <end position="273"/>
    </location>
</feature>
<feature type="compositionally biased region" description="Pro residues" evidence="1">
    <location>
        <begin position="49"/>
        <end position="68"/>
    </location>
</feature>
<feature type="compositionally biased region" description="Low complexity" evidence="1">
    <location>
        <begin position="69"/>
        <end position="81"/>
    </location>
</feature>
<evidence type="ECO:0000313" key="4">
    <source>
        <dbReference type="Proteomes" id="UP001597058"/>
    </source>
</evidence>
<protein>
    <recommendedName>
        <fullName evidence="2">RhiE-like KS-MAT linker domain-containing protein</fullName>
    </recommendedName>
</protein>
<organism evidence="3 4">
    <name type="scientific">Streptomyces kaempferi</name>
    <dbReference type="NCBI Taxonomy" id="333725"/>
    <lineage>
        <taxon>Bacteria</taxon>
        <taxon>Bacillati</taxon>
        <taxon>Actinomycetota</taxon>
        <taxon>Actinomycetes</taxon>
        <taxon>Kitasatosporales</taxon>
        <taxon>Streptomycetaceae</taxon>
        <taxon>Streptomyces</taxon>
    </lineage>
</organism>
<feature type="region of interest" description="Disordered" evidence="1">
    <location>
        <begin position="343"/>
        <end position="439"/>
    </location>
</feature>
<dbReference type="InterPro" id="IPR054514">
    <property type="entry name" value="RhiE-like_linker"/>
</dbReference>
<name>A0ABW3XRF6_9ACTN</name>
<feature type="compositionally biased region" description="Low complexity" evidence="1">
    <location>
        <begin position="35"/>
        <end position="48"/>
    </location>
</feature>
<keyword evidence="4" id="KW-1185">Reference proteome</keyword>
<comment type="caution">
    <text evidence="3">The sequence shown here is derived from an EMBL/GenBank/DDBJ whole genome shotgun (WGS) entry which is preliminary data.</text>
</comment>
<proteinExistence type="predicted"/>
<gene>
    <name evidence="3" type="ORF">ACFQ5X_38770</name>
</gene>
<dbReference type="Pfam" id="PF22336">
    <property type="entry name" value="RhiE-like_linker"/>
    <property type="match status" value="1"/>
</dbReference>
<feature type="region of interest" description="Disordered" evidence="1">
    <location>
        <begin position="1"/>
        <end position="20"/>
    </location>
</feature>
<feature type="region of interest" description="Disordered" evidence="1">
    <location>
        <begin position="35"/>
        <end position="81"/>
    </location>
</feature>
<feature type="compositionally biased region" description="Low complexity" evidence="1">
    <location>
        <begin position="386"/>
        <end position="403"/>
    </location>
</feature>
<dbReference type="Proteomes" id="UP001597058">
    <property type="component" value="Unassembled WGS sequence"/>
</dbReference>
<evidence type="ECO:0000256" key="1">
    <source>
        <dbReference type="SAM" id="MobiDB-lite"/>
    </source>
</evidence>
<accession>A0ABW3XRF6</accession>
<dbReference type="Gene3D" id="3.30.70.3290">
    <property type="match status" value="1"/>
</dbReference>
<dbReference type="EMBL" id="JBHTMM010000089">
    <property type="protein sequence ID" value="MFD1311733.1"/>
    <property type="molecule type" value="Genomic_DNA"/>
</dbReference>
<evidence type="ECO:0000313" key="3">
    <source>
        <dbReference type="EMBL" id="MFD1311733.1"/>
    </source>
</evidence>
<evidence type="ECO:0000259" key="2">
    <source>
        <dbReference type="Pfam" id="PF22336"/>
    </source>
</evidence>